<dbReference type="PANTHER" id="PTHR42760">
    <property type="entry name" value="SHORT-CHAIN DEHYDROGENASES/REDUCTASES FAMILY MEMBER"/>
    <property type="match status" value="1"/>
</dbReference>
<protein>
    <submittedName>
        <fullName evidence="3">Dehydrogenase</fullName>
    </submittedName>
</protein>
<evidence type="ECO:0000313" key="3">
    <source>
        <dbReference type="EMBL" id="EGX57616.1"/>
    </source>
</evidence>
<gene>
    <name evidence="3" type="ORF">SZN_21861</name>
</gene>
<evidence type="ECO:0000256" key="1">
    <source>
        <dbReference type="ARBA" id="ARBA00006484"/>
    </source>
</evidence>
<evidence type="ECO:0000313" key="4">
    <source>
        <dbReference type="Proteomes" id="UP000004217"/>
    </source>
</evidence>
<dbReference type="PRINTS" id="PR00080">
    <property type="entry name" value="SDRFAMILY"/>
</dbReference>
<dbReference type="PRINTS" id="PR00081">
    <property type="entry name" value="GDHRDH"/>
</dbReference>
<dbReference type="Gene3D" id="3.40.50.720">
    <property type="entry name" value="NAD(P)-binding Rossmann-like Domain"/>
    <property type="match status" value="1"/>
</dbReference>
<dbReference type="InterPro" id="IPR036291">
    <property type="entry name" value="NAD(P)-bd_dom_sf"/>
</dbReference>
<accession>G2GFT8</accession>
<dbReference type="InterPro" id="IPR002347">
    <property type="entry name" value="SDR_fam"/>
</dbReference>
<dbReference type="AlphaFoldDB" id="G2GFT8"/>
<dbReference type="CDD" id="cd05233">
    <property type="entry name" value="SDR_c"/>
    <property type="match status" value="1"/>
</dbReference>
<dbReference type="GO" id="GO:0016616">
    <property type="term" value="F:oxidoreductase activity, acting on the CH-OH group of donors, NAD or NADP as acceptor"/>
    <property type="evidence" value="ECO:0007669"/>
    <property type="project" value="TreeGrafter"/>
</dbReference>
<dbReference type="SUPFAM" id="SSF51735">
    <property type="entry name" value="NAD(P)-binding Rossmann-fold domains"/>
    <property type="match status" value="1"/>
</dbReference>
<comment type="caution">
    <text evidence="3">The sequence shown here is derived from an EMBL/GenBank/DDBJ whole genome shotgun (WGS) entry which is preliminary data.</text>
</comment>
<reference evidence="3 4" key="1">
    <citation type="submission" date="2011-08" db="EMBL/GenBank/DDBJ databases">
        <authorList>
            <person name="Lin Y."/>
            <person name="Hao X."/>
            <person name="Johnstone L."/>
            <person name="Miller S.J."/>
            <person name="Wei G."/>
            <person name="Rensing C."/>
        </authorList>
    </citation>
    <scope>NUCLEOTIDE SEQUENCE [LARGE SCALE GENOMIC DNA]</scope>
    <source>
        <strain evidence="3 4">K42</strain>
    </source>
</reference>
<dbReference type="PATRIC" id="fig|700597.3.peg.4289"/>
<proteinExistence type="inferred from homology"/>
<organism evidence="3 4">
    <name type="scientific">Streptomyces zinciresistens K42</name>
    <dbReference type="NCBI Taxonomy" id="700597"/>
    <lineage>
        <taxon>Bacteria</taxon>
        <taxon>Bacillati</taxon>
        <taxon>Actinomycetota</taxon>
        <taxon>Actinomycetes</taxon>
        <taxon>Kitasatosporales</taxon>
        <taxon>Streptomycetaceae</taxon>
        <taxon>Streptomyces</taxon>
    </lineage>
</organism>
<name>G2GFT8_9ACTN</name>
<evidence type="ECO:0000256" key="2">
    <source>
        <dbReference type="RuleBase" id="RU000363"/>
    </source>
</evidence>
<sequence>MTGAAQGLGQAFAVALARRGYRVAGLDLGPQPQTAAKVLDYVELTADTADEARLRAQLERAVDRFGTLHAVVNSAGTHPEGPAGETPPEEWRRVVRATLEAPYLVTRAALPHLKRAGWGRIVNVAPPAAPSAIPYLTSAAGLTGLTRALAPALAPYGITVNTITPGAPRGTAEGVAGRRPQEPADLVSTLLYVLDRGSGFLTGQTLDVSGPGPVLL</sequence>
<comment type="similarity">
    <text evidence="1 2">Belongs to the short-chain dehydrogenases/reductases (SDR) family.</text>
</comment>
<dbReference type="Pfam" id="PF00106">
    <property type="entry name" value="adh_short"/>
    <property type="match status" value="1"/>
</dbReference>
<keyword evidence="4" id="KW-1185">Reference proteome</keyword>
<dbReference type="Proteomes" id="UP000004217">
    <property type="component" value="Unassembled WGS sequence"/>
</dbReference>
<dbReference type="EMBL" id="AGBF01000085">
    <property type="protein sequence ID" value="EGX57616.1"/>
    <property type="molecule type" value="Genomic_DNA"/>
</dbReference>